<dbReference type="PANTHER" id="PTHR10582:SF2">
    <property type="entry name" value="INACTIVE"/>
    <property type="match status" value="1"/>
</dbReference>
<feature type="transmembrane region" description="Helical" evidence="2">
    <location>
        <begin position="81"/>
        <end position="102"/>
    </location>
</feature>
<dbReference type="GO" id="GO:0098703">
    <property type="term" value="P:calcium ion import across plasma membrane"/>
    <property type="evidence" value="ECO:0007669"/>
    <property type="project" value="TreeGrafter"/>
</dbReference>
<name>A0AAD3E0B1_9CHLO</name>
<comment type="caution">
    <text evidence="3">The sequence shown here is derived from an EMBL/GenBank/DDBJ whole genome shotgun (WGS) entry which is preliminary data.</text>
</comment>
<keyword evidence="1" id="KW-0677">Repeat</keyword>
<accession>A0AAD3E0B1</accession>
<dbReference type="InterPro" id="IPR024862">
    <property type="entry name" value="TRPV"/>
</dbReference>
<keyword evidence="2" id="KW-1133">Transmembrane helix</keyword>
<proteinExistence type="predicted"/>
<keyword evidence="4" id="KW-1185">Reference proteome</keyword>
<dbReference type="PANTHER" id="PTHR10582">
    <property type="entry name" value="TRANSIENT RECEPTOR POTENTIAL ION CHANNEL PROTEIN"/>
    <property type="match status" value="1"/>
</dbReference>
<protein>
    <submittedName>
        <fullName evidence="3">Uncharacterized protein</fullName>
    </submittedName>
</protein>
<evidence type="ECO:0000256" key="2">
    <source>
        <dbReference type="SAM" id="Phobius"/>
    </source>
</evidence>
<sequence>MQLTLRTWGNYLGNIVDFISFALVFVLLGMVCASYRYDVILAVGAVEMLLLFIRLVFFASMTDSMGGLVRMVVSIIKDMKHFFIMLGMLFGGFAIAFYVLLVRLCRILVVLRAELLVSIWHHVAQPALNLHAPFLRDQPPLVIDARH</sequence>
<keyword evidence="2" id="KW-0812">Transmembrane</keyword>
<evidence type="ECO:0000313" key="3">
    <source>
        <dbReference type="EMBL" id="GFR50289.1"/>
    </source>
</evidence>
<evidence type="ECO:0000256" key="1">
    <source>
        <dbReference type="ARBA" id="ARBA00022737"/>
    </source>
</evidence>
<keyword evidence="2" id="KW-0472">Membrane</keyword>
<dbReference type="EMBL" id="BMAR01000036">
    <property type="protein sequence ID" value="GFR50289.1"/>
    <property type="molecule type" value="Genomic_DNA"/>
</dbReference>
<evidence type="ECO:0000313" key="4">
    <source>
        <dbReference type="Proteomes" id="UP001054857"/>
    </source>
</evidence>
<gene>
    <name evidence="3" type="ORF">Agub_g12478</name>
</gene>
<dbReference type="GO" id="GO:0005216">
    <property type="term" value="F:monoatomic ion channel activity"/>
    <property type="evidence" value="ECO:0007669"/>
    <property type="project" value="InterPro"/>
</dbReference>
<feature type="transmembrane region" description="Helical" evidence="2">
    <location>
        <begin position="12"/>
        <end position="32"/>
    </location>
</feature>
<dbReference type="Proteomes" id="UP001054857">
    <property type="component" value="Unassembled WGS sequence"/>
</dbReference>
<feature type="transmembrane region" description="Helical" evidence="2">
    <location>
        <begin position="39"/>
        <end position="61"/>
    </location>
</feature>
<organism evidence="3 4">
    <name type="scientific">Astrephomene gubernaculifera</name>
    <dbReference type="NCBI Taxonomy" id="47775"/>
    <lineage>
        <taxon>Eukaryota</taxon>
        <taxon>Viridiplantae</taxon>
        <taxon>Chlorophyta</taxon>
        <taxon>core chlorophytes</taxon>
        <taxon>Chlorophyceae</taxon>
        <taxon>CS clade</taxon>
        <taxon>Chlamydomonadales</taxon>
        <taxon>Astrephomenaceae</taxon>
        <taxon>Astrephomene</taxon>
    </lineage>
</organism>
<reference evidence="3 4" key="1">
    <citation type="journal article" date="2021" name="Sci. Rep.">
        <title>Genome sequencing of the multicellular alga Astrephomene provides insights into convergent evolution of germ-soma differentiation.</title>
        <authorList>
            <person name="Yamashita S."/>
            <person name="Yamamoto K."/>
            <person name="Matsuzaki R."/>
            <person name="Suzuki S."/>
            <person name="Yamaguchi H."/>
            <person name="Hirooka S."/>
            <person name="Minakuchi Y."/>
            <person name="Miyagishima S."/>
            <person name="Kawachi M."/>
            <person name="Toyoda A."/>
            <person name="Nozaki H."/>
        </authorList>
    </citation>
    <scope>NUCLEOTIDE SEQUENCE [LARGE SCALE GENOMIC DNA]</scope>
    <source>
        <strain evidence="3 4">NIES-4017</strain>
    </source>
</reference>
<dbReference type="GO" id="GO:0005886">
    <property type="term" value="C:plasma membrane"/>
    <property type="evidence" value="ECO:0007669"/>
    <property type="project" value="TreeGrafter"/>
</dbReference>
<dbReference type="AlphaFoldDB" id="A0AAD3E0B1"/>